<feature type="compositionally biased region" description="Low complexity" evidence="3">
    <location>
        <begin position="1"/>
        <end position="43"/>
    </location>
</feature>
<evidence type="ECO:0000313" key="8">
    <source>
        <dbReference type="EMBL" id="CAF3953978.1"/>
    </source>
</evidence>
<reference evidence="6" key="1">
    <citation type="submission" date="2021-02" db="EMBL/GenBank/DDBJ databases">
        <authorList>
            <person name="Nowell W R."/>
        </authorList>
    </citation>
    <scope>NUCLEOTIDE SEQUENCE</scope>
</reference>
<dbReference type="EMBL" id="CAJOBJ010068894">
    <property type="protein sequence ID" value="CAF4451531.1"/>
    <property type="molecule type" value="Genomic_DNA"/>
</dbReference>
<gene>
    <name evidence="9" type="ORF">BYL167_LOCUS15213</name>
    <name evidence="5" type="ORF">CJN711_LOCUS7903</name>
    <name evidence="10" type="ORF">GIL414_LOCUS32445</name>
    <name evidence="6" type="ORF">KQP761_LOCUS34027</name>
    <name evidence="7" type="ORF">MBJ925_LOCUS35482</name>
    <name evidence="8" type="ORF">SMN809_LOCUS9410</name>
</gene>
<keyword evidence="2" id="KW-0479">Metal-binding</keyword>
<evidence type="ECO:0000313" key="6">
    <source>
        <dbReference type="EMBL" id="CAF1669877.1"/>
    </source>
</evidence>
<dbReference type="Proteomes" id="UP000663855">
    <property type="component" value="Unassembled WGS sequence"/>
</dbReference>
<feature type="region of interest" description="Disordered" evidence="3">
    <location>
        <begin position="1"/>
        <end position="47"/>
    </location>
</feature>
<accession>A0A816G3E2</accession>
<dbReference type="Pfam" id="PF13359">
    <property type="entry name" value="DDE_Tnp_4"/>
    <property type="match status" value="1"/>
</dbReference>
<dbReference type="AlphaFoldDB" id="A0A816G3E2"/>
<dbReference type="Proteomes" id="UP000681720">
    <property type="component" value="Unassembled WGS sequence"/>
</dbReference>
<evidence type="ECO:0000313" key="7">
    <source>
        <dbReference type="EMBL" id="CAF2202980.1"/>
    </source>
</evidence>
<name>A0A816G3E2_9BILA</name>
<dbReference type="OrthoDB" id="10049726at2759"/>
<dbReference type="EMBL" id="CAJNRE010019603">
    <property type="protein sequence ID" value="CAF2202980.1"/>
    <property type="molecule type" value="Genomic_DNA"/>
</dbReference>
<comment type="cofactor">
    <cofactor evidence="1">
        <name>a divalent metal cation</name>
        <dbReference type="ChEBI" id="CHEBI:60240"/>
    </cofactor>
</comment>
<dbReference type="EMBL" id="CAJOBI010003034">
    <property type="protein sequence ID" value="CAF3953978.1"/>
    <property type="molecule type" value="Genomic_DNA"/>
</dbReference>
<comment type="caution">
    <text evidence="6">The sequence shown here is derived from an EMBL/GenBank/DDBJ whole genome shotgun (WGS) entry which is preliminary data.</text>
</comment>
<proteinExistence type="predicted"/>
<dbReference type="GO" id="GO:0046872">
    <property type="term" value="F:metal ion binding"/>
    <property type="evidence" value="ECO:0007669"/>
    <property type="project" value="UniProtKB-KW"/>
</dbReference>
<sequence>MDSSSTSLVDASSIHSPSTSSIDASLIDSSSASSVDASPIDSVDTSDDGPTLENVLYAGSNRNRCVICRRIRDSSTNMITMPKSSRLDLLIVHRTYAPQNVRCCEQHIVGHDRLNPMYIVEMNDRKKLKTTLPPQELLLILEDLLTLIQEAIKSPRLDSRDPALSNDDYLIWTGWNIAQFDIMLDMLSPFLRSSCSREPRNAIAIFWIKAKTDLSFNQIGSLFNYTGDSETRRKRVADTFDSVRILLVRNFVPLNLGVYHLTRDQALIHNTAFSKEFWDNKVTIIWDGTYIYIEKSSDHYLNRSTYSGQKCRHLVKFMSLVHPDGYVLDTIGPFQGTANDATIAQQIIETRNELIQWWDYGDIMICDRGFRDVIKTLGGLGYEVKSPAYLNKSQINTTQQKLMNLV</sequence>
<organism evidence="6 11">
    <name type="scientific">Rotaria magnacalcarata</name>
    <dbReference type="NCBI Taxonomy" id="392030"/>
    <lineage>
        <taxon>Eukaryota</taxon>
        <taxon>Metazoa</taxon>
        <taxon>Spiralia</taxon>
        <taxon>Gnathifera</taxon>
        <taxon>Rotifera</taxon>
        <taxon>Eurotatoria</taxon>
        <taxon>Bdelloidea</taxon>
        <taxon>Philodinida</taxon>
        <taxon>Philodinidae</taxon>
        <taxon>Rotaria</taxon>
    </lineage>
</organism>
<evidence type="ECO:0000313" key="11">
    <source>
        <dbReference type="Proteomes" id="UP000663834"/>
    </source>
</evidence>
<evidence type="ECO:0000313" key="5">
    <source>
        <dbReference type="EMBL" id="CAF1117325.1"/>
    </source>
</evidence>
<evidence type="ECO:0000256" key="3">
    <source>
        <dbReference type="SAM" id="MobiDB-lite"/>
    </source>
</evidence>
<protein>
    <recommendedName>
        <fullName evidence="4">DDE Tnp4 domain-containing protein</fullName>
    </recommendedName>
</protein>
<dbReference type="Proteomes" id="UP000676336">
    <property type="component" value="Unassembled WGS sequence"/>
</dbReference>
<dbReference type="EMBL" id="CAJOBH010005572">
    <property type="protein sequence ID" value="CAF4028916.1"/>
    <property type="molecule type" value="Genomic_DNA"/>
</dbReference>
<evidence type="ECO:0000313" key="9">
    <source>
        <dbReference type="EMBL" id="CAF4028916.1"/>
    </source>
</evidence>
<dbReference type="Proteomes" id="UP000663834">
    <property type="component" value="Unassembled WGS sequence"/>
</dbReference>
<evidence type="ECO:0000256" key="1">
    <source>
        <dbReference type="ARBA" id="ARBA00001968"/>
    </source>
</evidence>
<feature type="domain" description="DDE Tnp4" evidence="4">
    <location>
        <begin position="287"/>
        <end position="375"/>
    </location>
</feature>
<dbReference type="Proteomes" id="UP000663824">
    <property type="component" value="Unassembled WGS sequence"/>
</dbReference>
<dbReference type="InterPro" id="IPR027806">
    <property type="entry name" value="HARBI1_dom"/>
</dbReference>
<evidence type="ECO:0000259" key="4">
    <source>
        <dbReference type="Pfam" id="PF13359"/>
    </source>
</evidence>
<dbReference type="Proteomes" id="UP000681967">
    <property type="component" value="Unassembled WGS sequence"/>
</dbReference>
<dbReference type="EMBL" id="CAJNOW010019003">
    <property type="protein sequence ID" value="CAF1669877.1"/>
    <property type="molecule type" value="Genomic_DNA"/>
</dbReference>
<evidence type="ECO:0000256" key="2">
    <source>
        <dbReference type="ARBA" id="ARBA00022723"/>
    </source>
</evidence>
<dbReference type="EMBL" id="CAJNOV010002819">
    <property type="protein sequence ID" value="CAF1117325.1"/>
    <property type="molecule type" value="Genomic_DNA"/>
</dbReference>
<evidence type="ECO:0000313" key="10">
    <source>
        <dbReference type="EMBL" id="CAF4451531.1"/>
    </source>
</evidence>